<dbReference type="InterPro" id="IPR050373">
    <property type="entry name" value="Fibrinogen_C-term_domain"/>
</dbReference>
<dbReference type="Proteomes" id="UP000677054">
    <property type="component" value="Unassembled WGS sequence"/>
</dbReference>
<keyword evidence="4" id="KW-1185">Reference proteome</keyword>
<dbReference type="PROSITE" id="PS51406">
    <property type="entry name" value="FIBRINOGEN_C_2"/>
    <property type="match status" value="1"/>
</dbReference>
<proteinExistence type="predicted"/>
<evidence type="ECO:0000313" key="4">
    <source>
        <dbReference type="Proteomes" id="UP000677054"/>
    </source>
</evidence>
<dbReference type="EMBL" id="CAJPEV010000194">
    <property type="protein sequence ID" value="CAG0882129.1"/>
    <property type="molecule type" value="Genomic_DNA"/>
</dbReference>
<dbReference type="PANTHER" id="PTHR19143:SF459">
    <property type="entry name" value="FIBRINOGEN C-TERMINAL DOMAIN-CONTAINING PROTEIN"/>
    <property type="match status" value="1"/>
</dbReference>
<feature type="domain" description="Fibrinogen C-terminal" evidence="2">
    <location>
        <begin position="1"/>
        <end position="177"/>
    </location>
</feature>
<keyword evidence="1" id="KW-1015">Disulfide bond</keyword>
<protein>
    <recommendedName>
        <fullName evidence="2">Fibrinogen C-terminal domain-containing protein</fullName>
    </recommendedName>
</protein>
<reference evidence="3" key="1">
    <citation type="submission" date="2020-11" db="EMBL/GenBank/DDBJ databases">
        <authorList>
            <person name="Tran Van P."/>
        </authorList>
    </citation>
    <scope>NUCLEOTIDE SEQUENCE</scope>
</reference>
<accession>A0A7R8X6H5</accession>
<dbReference type="InterPro" id="IPR014716">
    <property type="entry name" value="Fibrinogen_a/b/g_C_1"/>
</dbReference>
<dbReference type="PANTHER" id="PTHR19143">
    <property type="entry name" value="FIBRINOGEN/TENASCIN/ANGIOPOEITIN"/>
    <property type="match status" value="1"/>
</dbReference>
<dbReference type="InterPro" id="IPR020837">
    <property type="entry name" value="Fibrinogen_CS"/>
</dbReference>
<evidence type="ECO:0000313" key="3">
    <source>
        <dbReference type="EMBL" id="CAD7241910.1"/>
    </source>
</evidence>
<dbReference type="Pfam" id="PF00147">
    <property type="entry name" value="Fibrinogen_C"/>
    <property type="match status" value="1"/>
</dbReference>
<evidence type="ECO:0000259" key="2">
    <source>
        <dbReference type="PROSITE" id="PS51406"/>
    </source>
</evidence>
<dbReference type="AlphaFoldDB" id="A0A7R8X6H5"/>
<dbReference type="EMBL" id="LR899711">
    <property type="protein sequence ID" value="CAD7241910.1"/>
    <property type="molecule type" value="Genomic_DNA"/>
</dbReference>
<dbReference type="GO" id="GO:0005615">
    <property type="term" value="C:extracellular space"/>
    <property type="evidence" value="ECO:0007669"/>
    <property type="project" value="TreeGrafter"/>
</dbReference>
<dbReference type="SUPFAM" id="SSF56496">
    <property type="entry name" value="Fibrinogen C-terminal domain-like"/>
    <property type="match status" value="1"/>
</dbReference>
<dbReference type="InterPro" id="IPR002181">
    <property type="entry name" value="Fibrinogen_a/b/g_C_dom"/>
</dbReference>
<dbReference type="SMART" id="SM00186">
    <property type="entry name" value="FBG"/>
    <property type="match status" value="1"/>
</dbReference>
<dbReference type="PROSITE" id="PS00514">
    <property type="entry name" value="FIBRINOGEN_C_1"/>
    <property type="match status" value="1"/>
</dbReference>
<evidence type="ECO:0000256" key="1">
    <source>
        <dbReference type="ARBA" id="ARBA00023157"/>
    </source>
</evidence>
<dbReference type="Gene3D" id="3.90.215.10">
    <property type="entry name" value="Gamma Fibrinogen, chain A, domain 1"/>
    <property type="match status" value="1"/>
</dbReference>
<name>A0A7R8X6H5_9CRUS</name>
<dbReference type="CDD" id="cd00087">
    <property type="entry name" value="FReD"/>
    <property type="match status" value="1"/>
</dbReference>
<dbReference type="InterPro" id="IPR036056">
    <property type="entry name" value="Fibrinogen-like_C"/>
</dbReference>
<organism evidence="3">
    <name type="scientific">Darwinula stevensoni</name>
    <dbReference type="NCBI Taxonomy" id="69355"/>
    <lineage>
        <taxon>Eukaryota</taxon>
        <taxon>Metazoa</taxon>
        <taxon>Ecdysozoa</taxon>
        <taxon>Arthropoda</taxon>
        <taxon>Crustacea</taxon>
        <taxon>Oligostraca</taxon>
        <taxon>Ostracoda</taxon>
        <taxon>Podocopa</taxon>
        <taxon>Podocopida</taxon>
        <taxon>Darwinulocopina</taxon>
        <taxon>Darwinuloidea</taxon>
        <taxon>Darwinulidae</taxon>
        <taxon>Darwinula</taxon>
    </lineage>
</organism>
<gene>
    <name evidence="3" type="ORF">DSTB1V02_LOCUS1886</name>
</gene>
<dbReference type="OrthoDB" id="6145874at2759"/>
<sequence>MEVIQRRRDFGEPRQNFTLSWDDYKKGFGDLEREFWFGNDFVHRMTSEEPYVLRVDLADFEGNRAYAQYSVFIVGSGEEGYPLKVEGYEGNGTDSLSAHSGSKFSTWDRDNDDAPECCPCAPAYGGGWWFYSCFESNLNGQFFPDPTENGYYQGIIWEHWKGDYSLASSEMKIRPKWFHSLMESGAFADAPADGDTATTTPWWVGLGISPVPDP</sequence>